<feature type="non-terminal residue" evidence="2">
    <location>
        <position position="108"/>
    </location>
</feature>
<dbReference type="SUPFAM" id="SSF46689">
    <property type="entry name" value="Homeodomain-like"/>
    <property type="match status" value="1"/>
</dbReference>
<protein>
    <submittedName>
        <fullName evidence="2">Helix-turn-helix, Psq domain-containing protein</fullName>
    </submittedName>
</protein>
<dbReference type="GO" id="GO:0003677">
    <property type="term" value="F:DNA binding"/>
    <property type="evidence" value="ECO:0007669"/>
    <property type="project" value="InterPro"/>
</dbReference>
<evidence type="ECO:0000313" key="2">
    <source>
        <dbReference type="EMBL" id="JAP90516.1"/>
    </source>
</evidence>
<gene>
    <name evidence="2" type="ORF">TPC1_20185</name>
</gene>
<name>A0A146K4D7_9EUKA</name>
<organism evidence="2">
    <name type="scientific">Trepomonas sp. PC1</name>
    <dbReference type="NCBI Taxonomy" id="1076344"/>
    <lineage>
        <taxon>Eukaryota</taxon>
        <taxon>Metamonada</taxon>
        <taxon>Diplomonadida</taxon>
        <taxon>Hexamitidae</taxon>
        <taxon>Hexamitinae</taxon>
        <taxon>Trepomonas</taxon>
    </lineage>
</organism>
<dbReference type="EMBL" id="GDID01006090">
    <property type="protein sequence ID" value="JAP90516.1"/>
    <property type="molecule type" value="Transcribed_RNA"/>
</dbReference>
<reference evidence="2" key="1">
    <citation type="submission" date="2015-07" db="EMBL/GenBank/DDBJ databases">
        <title>Adaptation to a free-living lifestyle via gene acquisitions in the diplomonad Trepomonas sp. PC1.</title>
        <authorList>
            <person name="Xu F."/>
            <person name="Jerlstrom-Hultqvist J."/>
            <person name="Kolisko M."/>
            <person name="Simpson A.G.B."/>
            <person name="Roger A.J."/>
            <person name="Svard S.G."/>
            <person name="Andersson J.O."/>
        </authorList>
    </citation>
    <scope>NUCLEOTIDE SEQUENCE</scope>
    <source>
        <strain evidence="2">PC1</strain>
    </source>
</reference>
<dbReference type="InterPro" id="IPR009057">
    <property type="entry name" value="Homeodomain-like_sf"/>
</dbReference>
<accession>A0A146K4D7</accession>
<dbReference type="Pfam" id="PF05225">
    <property type="entry name" value="HTH_psq"/>
    <property type="match status" value="1"/>
</dbReference>
<feature type="domain" description="HTH psq-type" evidence="1">
    <location>
        <begin position="18"/>
        <end position="38"/>
    </location>
</feature>
<sequence length="108" mass="13042">QKKQHQNLKQQMNINNYSIRQASQKFDIPKSTLHRHLKNPQDKVGRPPKIISSELQIIQQYVLQNPHRTPKEIYEFYKYFGQNFEVSPKYFESVRNNVIRRMNKIEGK</sequence>
<dbReference type="InterPro" id="IPR007889">
    <property type="entry name" value="HTH_Psq"/>
</dbReference>
<feature type="non-terminal residue" evidence="2">
    <location>
        <position position="1"/>
    </location>
</feature>
<dbReference type="Gene3D" id="1.10.10.60">
    <property type="entry name" value="Homeodomain-like"/>
    <property type="match status" value="1"/>
</dbReference>
<proteinExistence type="predicted"/>
<dbReference type="AlphaFoldDB" id="A0A146K4D7"/>
<evidence type="ECO:0000259" key="1">
    <source>
        <dbReference type="Pfam" id="PF05225"/>
    </source>
</evidence>